<feature type="compositionally biased region" description="Polar residues" evidence="1">
    <location>
        <begin position="436"/>
        <end position="451"/>
    </location>
</feature>
<gene>
    <name evidence="4" type="ORF">KK1_048719</name>
</gene>
<reference evidence="4" key="1">
    <citation type="journal article" date="2012" name="Nat. Biotechnol.">
        <title>Draft genome sequence of pigeonpea (Cajanus cajan), an orphan legume crop of resource-poor farmers.</title>
        <authorList>
            <person name="Varshney R.K."/>
            <person name="Chen W."/>
            <person name="Li Y."/>
            <person name="Bharti A.K."/>
            <person name="Saxena R.K."/>
            <person name="Schlueter J.A."/>
            <person name="Donoghue M.T."/>
            <person name="Azam S."/>
            <person name="Fan G."/>
            <person name="Whaley A.M."/>
            <person name="Farmer A.D."/>
            <person name="Sheridan J."/>
            <person name="Iwata A."/>
            <person name="Tuteja R."/>
            <person name="Penmetsa R.V."/>
            <person name="Wu W."/>
            <person name="Upadhyaya H.D."/>
            <person name="Yang S.P."/>
            <person name="Shah T."/>
            <person name="Saxena K.B."/>
            <person name="Michael T."/>
            <person name="McCombie W.R."/>
            <person name="Yang B."/>
            <person name="Zhang G."/>
            <person name="Yang H."/>
            <person name="Wang J."/>
            <person name="Spillane C."/>
            <person name="Cook D.R."/>
            <person name="May G.D."/>
            <person name="Xu X."/>
            <person name="Jackson S.A."/>
        </authorList>
    </citation>
    <scope>NUCLEOTIDE SEQUENCE [LARGE SCALE GENOMIC DNA]</scope>
</reference>
<dbReference type="EMBL" id="KQ486308">
    <property type="protein sequence ID" value="KYP31196.1"/>
    <property type="molecule type" value="Genomic_DNA"/>
</dbReference>
<sequence>MTRSNPDFLHPFDPEIDRTFHRLIREHIIPSLDSFSHSHSDSVSDSLSVSVTSELDSSQPQNMGDQPGPRERTLREMAAPDFTYESLCIQYPKEDIPFVLKTGLIHLLPKFHGRAAFPFSLEDLAEDWLYYLTPGSITSWDDLKRVFLEKIFPASRTTSIRKDISGIRQLTGESLYEYWERFKRLCASCPHHQISEQLLLQYFYEGLNIMDRSMIDAASGGALGDMTPASARGLIEKMASNSQQFNMRSDAIVVRGVHDVVASDSTEHKKLESKIDALTTLVSQLAANQKSAPPPAKVCGICTSINHPTDACPSLQDSSTGPDAPQAYAANIYNNRPPHQQQHNYDLSSNKYNPGWRNHPNLRASIQSLTNQMGQMATQLNQAQSQNSDKLPSQTVQNPKNVSAITLRSGKQIDIPAPPTAVVPPPEPTVEKEGHTSSSKNFHAGGPSSSAHSDDLHQPPIPLPFPPKSISSKKMEEVDKDILETFRKVEVNIPLLDAIKQIPKYAKFLKDLCTHKRKLKGNERISMGRNVSALIGKSVPHIPEKCKDPGTFCVPCIIGNNKFENAMLDLGASINVMPLSIFNSLSLGTLQPMGMVIQLANRSVAHPTGFVEDVLVRVGELIFPTDFYVLDMEDGFYQGFVPIILGRPFLKIARTKIDVYAGTLSMEFGDIVVHFNILDAMKFPFEAHSFFRAELIGDIVDEHIYDFDSSHAKKHSFSLDLYSCLSCIESESESESGSECETDYEASEFDTLGVVPLALDFIQSECTNHFAGSTKESDLQVDVQVVEPLLLSLVPSNVQPAPTPELKPLPQDPPMKKGMLSGRCDLQGHYVASWWNKLCGTP</sequence>
<feature type="domain" description="Retrotransposon gag" evidence="2">
    <location>
        <begin position="116"/>
        <end position="208"/>
    </location>
</feature>
<feature type="compositionally biased region" description="Polar residues" evidence="1">
    <location>
        <begin position="380"/>
        <end position="406"/>
    </location>
</feature>
<dbReference type="InterPro" id="IPR046626">
    <property type="entry name" value="DUF6738"/>
</dbReference>
<keyword evidence="5" id="KW-1185">Reference proteome</keyword>
<dbReference type="InterPro" id="IPR021109">
    <property type="entry name" value="Peptidase_aspartic_dom_sf"/>
</dbReference>
<evidence type="ECO:0000259" key="2">
    <source>
        <dbReference type="Pfam" id="PF03732"/>
    </source>
</evidence>
<dbReference type="Proteomes" id="UP000075243">
    <property type="component" value="Unassembled WGS sequence"/>
</dbReference>
<feature type="compositionally biased region" description="Low complexity" evidence="1">
    <location>
        <begin position="49"/>
        <end position="58"/>
    </location>
</feature>
<dbReference type="Pfam" id="PF20523">
    <property type="entry name" value="DUF6738"/>
    <property type="match status" value="1"/>
</dbReference>
<dbReference type="PANTHER" id="PTHR33067">
    <property type="entry name" value="RNA-DIRECTED DNA POLYMERASE-RELATED"/>
    <property type="match status" value="1"/>
</dbReference>
<proteinExistence type="predicted"/>
<name>A0A151QLN1_CAJCA</name>
<evidence type="ECO:0000313" key="5">
    <source>
        <dbReference type="Proteomes" id="UP000075243"/>
    </source>
</evidence>
<protein>
    <submittedName>
        <fullName evidence="4">Uncharacterized protein</fullName>
    </submittedName>
</protein>
<dbReference type="OMA" id="IVDEHIY"/>
<organism evidence="4 5">
    <name type="scientific">Cajanus cajan</name>
    <name type="common">Pigeon pea</name>
    <name type="synonym">Cajanus indicus</name>
    <dbReference type="NCBI Taxonomy" id="3821"/>
    <lineage>
        <taxon>Eukaryota</taxon>
        <taxon>Viridiplantae</taxon>
        <taxon>Streptophyta</taxon>
        <taxon>Embryophyta</taxon>
        <taxon>Tracheophyta</taxon>
        <taxon>Spermatophyta</taxon>
        <taxon>Magnoliopsida</taxon>
        <taxon>eudicotyledons</taxon>
        <taxon>Gunneridae</taxon>
        <taxon>Pentapetalae</taxon>
        <taxon>rosids</taxon>
        <taxon>fabids</taxon>
        <taxon>Fabales</taxon>
        <taxon>Fabaceae</taxon>
        <taxon>Papilionoideae</taxon>
        <taxon>50 kb inversion clade</taxon>
        <taxon>NPAAA clade</taxon>
        <taxon>indigoferoid/millettioid clade</taxon>
        <taxon>Phaseoleae</taxon>
        <taxon>Cajanus</taxon>
    </lineage>
</organism>
<dbReference type="Gramene" id="C.cajan_44962.t">
    <property type="protein sequence ID" value="C.cajan_44962.t"/>
    <property type="gene ID" value="C.cajan_44962"/>
</dbReference>
<feature type="compositionally biased region" description="Pro residues" evidence="1">
    <location>
        <begin position="416"/>
        <end position="428"/>
    </location>
</feature>
<feature type="domain" description="DUF6738" evidence="3">
    <location>
        <begin position="1"/>
        <end position="76"/>
    </location>
</feature>
<dbReference type="SUPFAM" id="SSF50630">
    <property type="entry name" value="Acid proteases"/>
    <property type="match status" value="1"/>
</dbReference>
<dbReference type="AlphaFoldDB" id="A0A151QLN1"/>
<dbReference type="InterPro" id="IPR005162">
    <property type="entry name" value="Retrotrans_gag_dom"/>
</dbReference>
<dbReference type="Gene3D" id="2.40.70.10">
    <property type="entry name" value="Acid Proteases"/>
    <property type="match status" value="1"/>
</dbReference>
<dbReference type="Pfam" id="PF03732">
    <property type="entry name" value="Retrotrans_gag"/>
    <property type="match status" value="1"/>
</dbReference>
<evidence type="ECO:0000256" key="1">
    <source>
        <dbReference type="SAM" id="MobiDB-lite"/>
    </source>
</evidence>
<feature type="region of interest" description="Disordered" evidence="1">
    <location>
        <begin position="380"/>
        <end position="472"/>
    </location>
</feature>
<evidence type="ECO:0000313" key="4">
    <source>
        <dbReference type="EMBL" id="KYP31196.1"/>
    </source>
</evidence>
<evidence type="ECO:0000259" key="3">
    <source>
        <dbReference type="Pfam" id="PF20523"/>
    </source>
</evidence>
<dbReference type="PANTHER" id="PTHR33067:SF9">
    <property type="entry name" value="RNA-DIRECTED DNA POLYMERASE"/>
    <property type="match status" value="1"/>
</dbReference>
<dbReference type="CDD" id="cd00303">
    <property type="entry name" value="retropepsin_like"/>
    <property type="match status" value="1"/>
</dbReference>
<accession>A0A151QLN1</accession>
<feature type="region of interest" description="Disordered" evidence="1">
    <location>
        <begin position="49"/>
        <end position="71"/>
    </location>
</feature>